<evidence type="ECO:0000256" key="2">
    <source>
        <dbReference type="ARBA" id="ARBA00023043"/>
    </source>
</evidence>
<feature type="repeat" description="ANK" evidence="3">
    <location>
        <begin position="256"/>
        <end position="282"/>
    </location>
</feature>
<feature type="compositionally biased region" description="Basic and acidic residues" evidence="4">
    <location>
        <begin position="1"/>
        <end position="13"/>
    </location>
</feature>
<keyword evidence="6" id="KW-1185">Reference proteome</keyword>
<dbReference type="PROSITE" id="PS50088">
    <property type="entry name" value="ANK_REPEAT"/>
    <property type="match status" value="2"/>
</dbReference>
<proteinExistence type="predicted"/>
<evidence type="ECO:0000256" key="1">
    <source>
        <dbReference type="ARBA" id="ARBA00022737"/>
    </source>
</evidence>
<dbReference type="PROSITE" id="PS50297">
    <property type="entry name" value="ANK_REP_REGION"/>
    <property type="match status" value="2"/>
</dbReference>
<organism evidence="5 6">
    <name type="scientific">Euplotes crassus</name>
    <dbReference type="NCBI Taxonomy" id="5936"/>
    <lineage>
        <taxon>Eukaryota</taxon>
        <taxon>Sar</taxon>
        <taxon>Alveolata</taxon>
        <taxon>Ciliophora</taxon>
        <taxon>Intramacronucleata</taxon>
        <taxon>Spirotrichea</taxon>
        <taxon>Hypotrichia</taxon>
        <taxon>Euplotida</taxon>
        <taxon>Euplotidae</taxon>
        <taxon>Moneuplotes</taxon>
    </lineage>
</organism>
<dbReference type="SMART" id="SM00248">
    <property type="entry name" value="ANK"/>
    <property type="match status" value="2"/>
</dbReference>
<dbReference type="Proteomes" id="UP001295684">
    <property type="component" value="Unassembled WGS sequence"/>
</dbReference>
<accession>A0AAD1Y4D7</accession>
<evidence type="ECO:0000256" key="3">
    <source>
        <dbReference type="PROSITE-ProRule" id="PRU00023"/>
    </source>
</evidence>
<dbReference type="Gene3D" id="1.25.40.20">
    <property type="entry name" value="Ankyrin repeat-containing domain"/>
    <property type="match status" value="1"/>
</dbReference>
<keyword evidence="1" id="KW-0677">Repeat</keyword>
<reference evidence="5" key="1">
    <citation type="submission" date="2023-07" db="EMBL/GenBank/DDBJ databases">
        <authorList>
            <consortium name="AG Swart"/>
            <person name="Singh M."/>
            <person name="Singh A."/>
            <person name="Seah K."/>
            <person name="Emmerich C."/>
        </authorList>
    </citation>
    <scope>NUCLEOTIDE SEQUENCE</scope>
    <source>
        <strain evidence="5">DP1</strain>
    </source>
</reference>
<dbReference type="InterPro" id="IPR036770">
    <property type="entry name" value="Ankyrin_rpt-contain_sf"/>
</dbReference>
<feature type="region of interest" description="Disordered" evidence="4">
    <location>
        <begin position="1"/>
        <end position="26"/>
    </location>
</feature>
<gene>
    <name evidence="5" type="ORF">ECRASSUSDP1_LOCUS25469</name>
</gene>
<dbReference type="PANTHER" id="PTHR24171">
    <property type="entry name" value="ANKYRIN REPEAT DOMAIN-CONTAINING PROTEIN 39-RELATED"/>
    <property type="match status" value="1"/>
</dbReference>
<feature type="repeat" description="ANK" evidence="3">
    <location>
        <begin position="223"/>
        <end position="255"/>
    </location>
</feature>
<comment type="caution">
    <text evidence="5">The sequence shown here is derived from an EMBL/GenBank/DDBJ whole genome shotgun (WGS) entry which is preliminary data.</text>
</comment>
<dbReference type="InterPro" id="IPR002110">
    <property type="entry name" value="Ankyrin_rpt"/>
</dbReference>
<evidence type="ECO:0000313" key="5">
    <source>
        <dbReference type="EMBL" id="CAI2383950.1"/>
    </source>
</evidence>
<dbReference type="AlphaFoldDB" id="A0AAD1Y4D7"/>
<name>A0AAD1Y4D7_EUPCR</name>
<dbReference type="PANTHER" id="PTHR24171:SF9">
    <property type="entry name" value="ANKYRIN REPEAT DOMAIN-CONTAINING PROTEIN 39"/>
    <property type="match status" value="1"/>
</dbReference>
<keyword evidence="2 3" id="KW-0040">ANK repeat</keyword>
<protein>
    <submittedName>
        <fullName evidence="5">Uncharacterized protein</fullName>
    </submittedName>
</protein>
<evidence type="ECO:0000256" key="4">
    <source>
        <dbReference type="SAM" id="MobiDB-lite"/>
    </source>
</evidence>
<dbReference type="EMBL" id="CAMPGE010026255">
    <property type="protein sequence ID" value="CAI2383950.1"/>
    <property type="molecule type" value="Genomic_DNA"/>
</dbReference>
<sequence length="348" mass="39627">MKKIEDQESDPKFRGNKPQMINSELHKLSSSPVQIRLGSGNEDKDELSKVLIINNRPKVEGEVTYEEPLVFQKNISMPIKKVPENVSSMNVIPVGNADLSANKVKKLITESILETIMKKKQDDLRIIQKKQQLTKRIKDEECYQKIMKRKIKNFCTQLIICSNILKKLNLSAEDLMNKNIFPDVPFFRQDSARLIRAAKTNDIDCVTETLAKNRLTVYDYDTCHQTALHWAAKRNHAEICKILIENGAIVDSKDLGNRTPLLLAAKMDNVRSVKVLLAHGANPVSKTFLGHTPLKIASAPSTLSYLKKGYLLYLANKFIDRSERKDVWKREALAYFTSENDNGIPFLM</sequence>
<dbReference type="SUPFAM" id="SSF48403">
    <property type="entry name" value="Ankyrin repeat"/>
    <property type="match status" value="1"/>
</dbReference>
<evidence type="ECO:0000313" key="6">
    <source>
        <dbReference type="Proteomes" id="UP001295684"/>
    </source>
</evidence>
<dbReference type="Pfam" id="PF12796">
    <property type="entry name" value="Ank_2"/>
    <property type="match status" value="1"/>
</dbReference>